<dbReference type="InterPro" id="IPR017946">
    <property type="entry name" value="PLC-like_Pdiesterase_TIM-brl"/>
</dbReference>
<dbReference type="InterPro" id="IPR018476">
    <property type="entry name" value="GlyceroP-diester-Pdiesterase_M"/>
</dbReference>
<accession>A0ABN6H510</accession>
<dbReference type="Pfam" id="PF10110">
    <property type="entry name" value="GPDPase_memb"/>
    <property type="match status" value="1"/>
</dbReference>
<feature type="transmembrane region" description="Helical" evidence="1">
    <location>
        <begin position="168"/>
        <end position="187"/>
    </location>
</feature>
<dbReference type="Proteomes" id="UP001374893">
    <property type="component" value="Chromosome"/>
</dbReference>
<keyword evidence="1" id="KW-1133">Transmembrane helix</keyword>
<proteinExistence type="predicted"/>
<dbReference type="Pfam" id="PF03009">
    <property type="entry name" value="GDPD"/>
    <property type="match status" value="1"/>
</dbReference>
<protein>
    <recommendedName>
        <fullName evidence="2">GP-PDE domain-containing protein</fullName>
    </recommendedName>
</protein>
<evidence type="ECO:0000313" key="3">
    <source>
        <dbReference type="EMBL" id="BCX48762.1"/>
    </source>
</evidence>
<dbReference type="Gene3D" id="3.20.20.190">
    <property type="entry name" value="Phosphatidylinositol (PI) phosphodiesterase"/>
    <property type="match status" value="1"/>
</dbReference>
<feature type="transmembrane region" description="Helical" evidence="1">
    <location>
        <begin position="225"/>
        <end position="247"/>
    </location>
</feature>
<dbReference type="PROSITE" id="PS51704">
    <property type="entry name" value="GP_PDE"/>
    <property type="match status" value="1"/>
</dbReference>
<keyword evidence="1" id="KW-0472">Membrane</keyword>
<dbReference type="RefSeq" id="WP_338685114.1">
    <property type="nucleotide sequence ID" value="NZ_AP024702.1"/>
</dbReference>
<name>A0ABN6H510_9BACT</name>
<evidence type="ECO:0000256" key="1">
    <source>
        <dbReference type="SAM" id="Phobius"/>
    </source>
</evidence>
<dbReference type="InterPro" id="IPR030395">
    <property type="entry name" value="GP_PDE_dom"/>
</dbReference>
<reference evidence="3 4" key="1">
    <citation type="submission" date="2021-06" db="EMBL/GenBank/DDBJ databases">
        <title>Complete genome of Haloferula helveola possessing various polysaccharide degrading enzymes.</title>
        <authorList>
            <person name="Takami H."/>
            <person name="Huang C."/>
            <person name="Hamasaki K."/>
        </authorList>
    </citation>
    <scope>NUCLEOTIDE SEQUENCE [LARGE SCALE GENOMIC DNA]</scope>
    <source>
        <strain evidence="3 4">CN-1</strain>
    </source>
</reference>
<evidence type="ECO:0000313" key="4">
    <source>
        <dbReference type="Proteomes" id="UP001374893"/>
    </source>
</evidence>
<feature type="transmembrane region" description="Helical" evidence="1">
    <location>
        <begin position="23"/>
        <end position="49"/>
    </location>
</feature>
<feature type="transmembrane region" description="Helical" evidence="1">
    <location>
        <begin position="267"/>
        <end position="294"/>
    </location>
</feature>
<feature type="transmembrane region" description="Helical" evidence="1">
    <location>
        <begin position="324"/>
        <end position="344"/>
    </location>
</feature>
<dbReference type="EMBL" id="AP024702">
    <property type="protein sequence ID" value="BCX48762.1"/>
    <property type="molecule type" value="Genomic_DNA"/>
</dbReference>
<feature type="transmembrane region" description="Helical" evidence="1">
    <location>
        <begin position="69"/>
        <end position="92"/>
    </location>
</feature>
<dbReference type="PANTHER" id="PTHR46211:SF1">
    <property type="entry name" value="GLYCEROPHOSPHODIESTER PHOSPHODIESTERASE, CYTOPLASMIC"/>
    <property type="match status" value="1"/>
</dbReference>
<dbReference type="SUPFAM" id="SSF51695">
    <property type="entry name" value="PLC-like phosphodiesterases"/>
    <property type="match status" value="1"/>
</dbReference>
<gene>
    <name evidence="3" type="ORF">HAHE_26700</name>
</gene>
<evidence type="ECO:0000259" key="2">
    <source>
        <dbReference type="PROSITE" id="PS51704"/>
    </source>
</evidence>
<keyword evidence="1" id="KW-0812">Transmembrane</keyword>
<sequence>MEEEAPATPGLWRLFRATWRSMFVLQLAVLLIGAALAGPFLSGFTSLAVRASGSPVINDTDIAETLLSPGGVLLMILVAAAWLTVLLFGYAAQLVAAHRGVHGGDTRALSCLIFVARHIRSVTLLSLRFILQTTALALPFLLLIIGVLYLQLRQRDISYYIIEQPPEFLLAVALTLLLAVAMLFVLIRHTIDWLHALPLVLFRNETPAKARIHSKRLVAGKRVKLFFSLLLWVVLPPLLMAAANLPWPPLLLYCAEFAEHRVGLISLLFAVILGLSAGIGFLIHFLFIAFFALYHTRLFIRTGHDRKPETAPDEPRKSRLPWQIGIAAAVVILGLTALHTYDWLEDLKKDRPTLVIAHRGASSEAPENTLAAVQAAIDAGADWVEIDVQEHRNGEIYVFHDKSFSRISGSESRLREASDEELADTDIGSWFDKKFSDQRTPTLRQVLELCRDKIGVLIELKYYGGEEKFEERVVSIVEASGMSEQVMLMTFEQDGLKKIRKLHPEWPIGLLTTVNIGDLSQLDVDFLGIGQGALGTQLVRRAEKAGIDIYVWTVNEPIVMSSVISRGADGLITDRPRVARRVKAARSDLNPSERMLIDLAGRFGQLEAHLSK</sequence>
<dbReference type="PANTHER" id="PTHR46211">
    <property type="entry name" value="GLYCEROPHOSPHORYL DIESTER PHOSPHODIESTERASE"/>
    <property type="match status" value="1"/>
</dbReference>
<feature type="domain" description="GP-PDE" evidence="2">
    <location>
        <begin position="353"/>
        <end position="583"/>
    </location>
</feature>
<feature type="transmembrane region" description="Helical" evidence="1">
    <location>
        <begin position="129"/>
        <end position="148"/>
    </location>
</feature>
<keyword evidence="4" id="KW-1185">Reference proteome</keyword>
<organism evidence="3 4">
    <name type="scientific">Haloferula helveola</name>
    <dbReference type="NCBI Taxonomy" id="490095"/>
    <lineage>
        <taxon>Bacteria</taxon>
        <taxon>Pseudomonadati</taxon>
        <taxon>Verrucomicrobiota</taxon>
        <taxon>Verrucomicrobiia</taxon>
        <taxon>Verrucomicrobiales</taxon>
        <taxon>Verrucomicrobiaceae</taxon>
        <taxon>Haloferula</taxon>
    </lineage>
</organism>